<dbReference type="SUPFAM" id="SSF52540">
    <property type="entry name" value="P-loop containing nucleoside triphosphate hydrolases"/>
    <property type="match status" value="1"/>
</dbReference>
<dbReference type="SMART" id="SM00382">
    <property type="entry name" value="AAA"/>
    <property type="match status" value="1"/>
</dbReference>
<organism evidence="4 5">
    <name type="scientific">Basidiobolus meristosporus CBS 931.73</name>
    <dbReference type="NCBI Taxonomy" id="1314790"/>
    <lineage>
        <taxon>Eukaryota</taxon>
        <taxon>Fungi</taxon>
        <taxon>Fungi incertae sedis</taxon>
        <taxon>Zoopagomycota</taxon>
        <taxon>Entomophthoromycotina</taxon>
        <taxon>Basidiobolomycetes</taxon>
        <taxon>Basidiobolales</taxon>
        <taxon>Basidiobolaceae</taxon>
        <taxon>Basidiobolus</taxon>
    </lineage>
</organism>
<evidence type="ECO:0000313" key="4">
    <source>
        <dbReference type="EMBL" id="ORY08431.1"/>
    </source>
</evidence>
<sequence length="236" mass="26025">MLSTGSERIDQQLEGGLFSQELIEVSGPPGTGKTQLALQMTGLILAEDHTACVAYLDISRNFSLSRINEIVHSRGHTGMDVNKLAARIKYSRCSDLYSFMDFLEAAKSQLKQWGNCRLLVIDSITSIFSSLIGVSYIKGRAMMYSAFRTLQDLAREHNLVVLIVNSAVGNHSNLERGSLNTKPALGGAWSNLPYVQIFLTRGRQNEKCRINCQILKSLRSDPGSIVQVELNEAGLC</sequence>
<reference evidence="4 5" key="1">
    <citation type="submission" date="2016-07" db="EMBL/GenBank/DDBJ databases">
        <title>Pervasive Adenine N6-methylation of Active Genes in Fungi.</title>
        <authorList>
            <consortium name="DOE Joint Genome Institute"/>
            <person name="Mondo S.J."/>
            <person name="Dannebaum R.O."/>
            <person name="Kuo R.C."/>
            <person name="Labutti K."/>
            <person name="Haridas S."/>
            <person name="Kuo A."/>
            <person name="Salamov A."/>
            <person name="Ahrendt S.R."/>
            <person name="Lipzen A."/>
            <person name="Sullivan W."/>
            <person name="Andreopoulos W.B."/>
            <person name="Clum A."/>
            <person name="Lindquist E."/>
            <person name="Daum C."/>
            <person name="Ramamoorthy G.K."/>
            <person name="Gryganskyi A."/>
            <person name="Culley D."/>
            <person name="Magnuson J.K."/>
            <person name="James T.Y."/>
            <person name="O'Malley M.A."/>
            <person name="Stajich J.E."/>
            <person name="Spatafora J.W."/>
            <person name="Visel A."/>
            <person name="Grigoriev I.V."/>
        </authorList>
    </citation>
    <scope>NUCLEOTIDE SEQUENCE [LARGE SCALE GENOMIC DNA]</scope>
    <source>
        <strain evidence="4 5">CBS 931.73</strain>
    </source>
</reference>
<dbReference type="InterPro" id="IPR020588">
    <property type="entry name" value="RecA_ATP-bd"/>
</dbReference>
<dbReference type="GO" id="GO:0016787">
    <property type="term" value="F:hydrolase activity"/>
    <property type="evidence" value="ECO:0007669"/>
    <property type="project" value="UniProtKB-KW"/>
</dbReference>
<dbReference type="InterPro" id="IPR051988">
    <property type="entry name" value="HRR_RAD51_Paralog"/>
</dbReference>
<name>A0A1Y1ZDV9_9FUNG</name>
<dbReference type="GO" id="GO:0042148">
    <property type="term" value="P:DNA strand invasion"/>
    <property type="evidence" value="ECO:0007669"/>
    <property type="project" value="TreeGrafter"/>
</dbReference>
<dbReference type="GO" id="GO:0000723">
    <property type="term" value="P:telomere maintenance"/>
    <property type="evidence" value="ECO:0007669"/>
    <property type="project" value="TreeGrafter"/>
</dbReference>
<dbReference type="Proteomes" id="UP000193498">
    <property type="component" value="Unassembled WGS sequence"/>
</dbReference>
<dbReference type="FunCoup" id="A0A1Y1ZDV9">
    <property type="interactions" value="890"/>
</dbReference>
<dbReference type="AlphaFoldDB" id="A0A1Y1ZDV9"/>
<dbReference type="GO" id="GO:0003697">
    <property type="term" value="F:single-stranded DNA binding"/>
    <property type="evidence" value="ECO:0007669"/>
    <property type="project" value="TreeGrafter"/>
</dbReference>
<dbReference type="Pfam" id="PF08423">
    <property type="entry name" value="Rad51"/>
    <property type="match status" value="1"/>
</dbReference>
<dbReference type="OrthoDB" id="336321at2759"/>
<dbReference type="GO" id="GO:0007131">
    <property type="term" value="P:reciprocal meiotic recombination"/>
    <property type="evidence" value="ECO:0007669"/>
    <property type="project" value="TreeGrafter"/>
</dbReference>
<proteinExistence type="predicted"/>
<comment type="caution">
    <text evidence="4">The sequence shown here is derived from an EMBL/GenBank/DDBJ whole genome shotgun (WGS) entry which is preliminary data.</text>
</comment>
<dbReference type="GO" id="GO:0140664">
    <property type="term" value="F:ATP-dependent DNA damage sensor activity"/>
    <property type="evidence" value="ECO:0007669"/>
    <property type="project" value="InterPro"/>
</dbReference>
<keyword evidence="2" id="KW-0539">Nucleus</keyword>
<dbReference type="GO" id="GO:0033063">
    <property type="term" value="C:Rad51B-Rad51C-Rad51D-XRCC2 complex"/>
    <property type="evidence" value="ECO:0007669"/>
    <property type="project" value="TreeGrafter"/>
</dbReference>
<dbReference type="EMBL" id="MCFE01000001">
    <property type="protein sequence ID" value="ORY08431.1"/>
    <property type="molecule type" value="Genomic_DNA"/>
</dbReference>
<dbReference type="PROSITE" id="PS50162">
    <property type="entry name" value="RECA_2"/>
    <property type="match status" value="1"/>
</dbReference>
<dbReference type="GO" id="GO:0005524">
    <property type="term" value="F:ATP binding"/>
    <property type="evidence" value="ECO:0007669"/>
    <property type="project" value="InterPro"/>
</dbReference>
<protein>
    <submittedName>
        <fullName evidence="4">p-loop containing nucleoside triphosphate hydrolase protein</fullName>
    </submittedName>
</protein>
<comment type="subcellular location">
    <subcellularLocation>
        <location evidence="1">Nucleus</location>
    </subcellularLocation>
</comment>
<dbReference type="InterPro" id="IPR003593">
    <property type="entry name" value="AAA+_ATPase"/>
</dbReference>
<feature type="domain" description="RecA family profile 1" evidence="3">
    <location>
        <begin position="1"/>
        <end position="172"/>
    </location>
</feature>
<dbReference type="Gene3D" id="3.40.50.300">
    <property type="entry name" value="P-loop containing nucleotide triphosphate hydrolases"/>
    <property type="match status" value="1"/>
</dbReference>
<dbReference type="InParanoid" id="A0A1Y1ZDV9"/>
<keyword evidence="4" id="KW-0378">Hydrolase</keyword>
<dbReference type="PANTHER" id="PTHR46457:SF1">
    <property type="entry name" value="DNA REPAIR PROTEIN RAD51 HOMOLOG 4"/>
    <property type="match status" value="1"/>
</dbReference>
<evidence type="ECO:0000313" key="5">
    <source>
        <dbReference type="Proteomes" id="UP000193498"/>
    </source>
</evidence>
<dbReference type="GO" id="GO:0000400">
    <property type="term" value="F:four-way junction DNA binding"/>
    <property type="evidence" value="ECO:0007669"/>
    <property type="project" value="TreeGrafter"/>
</dbReference>
<keyword evidence="5" id="KW-1185">Reference proteome</keyword>
<evidence type="ECO:0000256" key="1">
    <source>
        <dbReference type="ARBA" id="ARBA00004123"/>
    </source>
</evidence>
<evidence type="ECO:0000259" key="3">
    <source>
        <dbReference type="PROSITE" id="PS50162"/>
    </source>
</evidence>
<dbReference type="STRING" id="1314790.A0A1Y1ZDV9"/>
<dbReference type="GO" id="GO:0005815">
    <property type="term" value="C:microtubule organizing center"/>
    <property type="evidence" value="ECO:0007669"/>
    <property type="project" value="TreeGrafter"/>
</dbReference>
<gene>
    <name evidence="4" type="ORF">K493DRAFT_403416</name>
</gene>
<evidence type="ECO:0000256" key="2">
    <source>
        <dbReference type="ARBA" id="ARBA00023242"/>
    </source>
</evidence>
<dbReference type="InterPro" id="IPR013632">
    <property type="entry name" value="Rad51_C"/>
</dbReference>
<dbReference type="GO" id="GO:0005657">
    <property type="term" value="C:replication fork"/>
    <property type="evidence" value="ECO:0007669"/>
    <property type="project" value="TreeGrafter"/>
</dbReference>
<dbReference type="PANTHER" id="PTHR46457">
    <property type="entry name" value="DNA REPAIR PROTEIN RAD51 HOMOLOG 4"/>
    <property type="match status" value="1"/>
</dbReference>
<accession>A0A1Y1ZDV9</accession>
<dbReference type="InterPro" id="IPR027417">
    <property type="entry name" value="P-loop_NTPase"/>
</dbReference>
<dbReference type="GO" id="GO:0000724">
    <property type="term" value="P:double-strand break repair via homologous recombination"/>
    <property type="evidence" value="ECO:0007669"/>
    <property type="project" value="TreeGrafter"/>
</dbReference>